<dbReference type="RefSeq" id="WP_140470988.1">
    <property type="nucleotide sequence ID" value="NZ_RCZD01000003.1"/>
</dbReference>
<name>A0A502GN66_9GAMM</name>
<dbReference type="OrthoDB" id="8658956at2"/>
<protein>
    <submittedName>
        <fullName evidence="1">Uncharacterized protein</fullName>
    </submittedName>
</protein>
<dbReference type="InterPro" id="IPR049457">
    <property type="entry name" value="Emfourin"/>
</dbReference>
<dbReference type="AlphaFoldDB" id="A0A502GN66"/>
<organism evidence="1 2">
    <name type="scientific">Ewingella americana</name>
    <dbReference type="NCBI Taxonomy" id="41202"/>
    <lineage>
        <taxon>Bacteria</taxon>
        <taxon>Pseudomonadati</taxon>
        <taxon>Pseudomonadota</taxon>
        <taxon>Gammaproteobacteria</taxon>
        <taxon>Enterobacterales</taxon>
        <taxon>Yersiniaceae</taxon>
        <taxon>Ewingella</taxon>
    </lineage>
</organism>
<gene>
    <name evidence="1" type="ORF">EAH77_06495</name>
</gene>
<dbReference type="Proteomes" id="UP000317663">
    <property type="component" value="Unassembled WGS sequence"/>
</dbReference>
<reference evidence="1 2" key="1">
    <citation type="journal article" date="2019" name="Environ. Microbiol.">
        <title>Species interactions and distinct microbial communities in high Arctic permafrost affected cryosols are associated with the CH4 and CO2 gas fluxes.</title>
        <authorList>
            <person name="Altshuler I."/>
            <person name="Hamel J."/>
            <person name="Turney S."/>
            <person name="Magnuson E."/>
            <person name="Levesque R."/>
            <person name="Greer C."/>
            <person name="Whyte L.G."/>
        </authorList>
    </citation>
    <scope>NUCLEOTIDE SEQUENCE [LARGE SCALE GENOMIC DNA]</scope>
    <source>
        <strain evidence="1 2">E4</strain>
    </source>
</reference>
<sequence>MKPLDTLDSSAVIEMYREGGMAFIPKLNGPRRVALAGMSDDKRREICQLINQSLPYAKPAEEAGSGDQRYYRLEIQYAAPGQSGSLVVIIPESQIPAELVELWKAASPDG</sequence>
<keyword evidence="2" id="KW-1185">Reference proteome</keyword>
<evidence type="ECO:0000313" key="2">
    <source>
        <dbReference type="Proteomes" id="UP000317663"/>
    </source>
</evidence>
<proteinExistence type="predicted"/>
<comment type="caution">
    <text evidence="1">The sequence shown here is derived from an EMBL/GenBank/DDBJ whole genome shotgun (WGS) entry which is preliminary data.</text>
</comment>
<dbReference type="EMBL" id="RCZD01000003">
    <property type="protein sequence ID" value="TPG63225.1"/>
    <property type="molecule type" value="Genomic_DNA"/>
</dbReference>
<dbReference type="Pfam" id="PF20242">
    <property type="entry name" value="Emfourin"/>
    <property type="match status" value="1"/>
</dbReference>
<evidence type="ECO:0000313" key="1">
    <source>
        <dbReference type="EMBL" id="TPG63225.1"/>
    </source>
</evidence>
<accession>A0A502GN66</accession>